<feature type="compositionally biased region" description="Polar residues" evidence="1">
    <location>
        <begin position="20"/>
        <end position="29"/>
    </location>
</feature>
<name>B4W4Y7_9CYAN</name>
<accession>B4W4Y7</accession>
<proteinExistence type="predicted"/>
<keyword evidence="3" id="KW-1185">Reference proteome</keyword>
<evidence type="ECO:0000313" key="2">
    <source>
        <dbReference type="EMBL" id="EDX70752.1"/>
    </source>
</evidence>
<evidence type="ECO:0000256" key="1">
    <source>
        <dbReference type="SAM" id="MobiDB-lite"/>
    </source>
</evidence>
<dbReference type="AlphaFoldDB" id="B4W4Y7"/>
<evidence type="ECO:0000313" key="3">
    <source>
        <dbReference type="Proteomes" id="UP000003835"/>
    </source>
</evidence>
<sequence length="40" mass="4095">MKGKLSGRKPATVGAGLGTSGSLLPITQPQNPPLFISRDC</sequence>
<protein>
    <submittedName>
        <fullName evidence="2">Uncharacterized protein</fullName>
    </submittedName>
</protein>
<dbReference type="STRING" id="118168.MC7420_5955"/>
<dbReference type="Proteomes" id="UP000003835">
    <property type="component" value="Unassembled WGS sequence"/>
</dbReference>
<feature type="region of interest" description="Disordered" evidence="1">
    <location>
        <begin position="1"/>
        <end position="40"/>
    </location>
</feature>
<reference evidence="2 3" key="1">
    <citation type="submission" date="2008-07" db="EMBL/GenBank/DDBJ databases">
        <authorList>
            <person name="Tandeau de Marsac N."/>
            <person name="Ferriera S."/>
            <person name="Johnson J."/>
            <person name="Kravitz S."/>
            <person name="Beeson K."/>
            <person name="Sutton G."/>
            <person name="Rogers Y.-H."/>
            <person name="Friedman R."/>
            <person name="Frazier M."/>
            <person name="Venter J.C."/>
        </authorList>
    </citation>
    <scope>NUCLEOTIDE SEQUENCE [LARGE SCALE GENOMIC DNA]</scope>
    <source>
        <strain evidence="2 3">PCC 7420</strain>
    </source>
</reference>
<dbReference type="HOGENOM" id="CLU_3287961_0_0_3"/>
<organism evidence="2 3">
    <name type="scientific">Coleofasciculus chthonoplastes PCC 7420</name>
    <dbReference type="NCBI Taxonomy" id="118168"/>
    <lineage>
        <taxon>Bacteria</taxon>
        <taxon>Bacillati</taxon>
        <taxon>Cyanobacteriota</taxon>
        <taxon>Cyanophyceae</taxon>
        <taxon>Coleofasciculales</taxon>
        <taxon>Coleofasciculaceae</taxon>
        <taxon>Coleofasciculus</taxon>
    </lineage>
</organism>
<dbReference type="EMBL" id="DS989882">
    <property type="protein sequence ID" value="EDX70752.1"/>
    <property type="molecule type" value="Genomic_DNA"/>
</dbReference>
<gene>
    <name evidence="2" type="ORF">MC7420_5955</name>
</gene>